<evidence type="ECO:0000259" key="1">
    <source>
        <dbReference type="PROSITE" id="PS51186"/>
    </source>
</evidence>
<dbReference type="SUPFAM" id="SSF55729">
    <property type="entry name" value="Acyl-CoA N-acyltransferases (Nat)"/>
    <property type="match status" value="1"/>
</dbReference>
<gene>
    <name evidence="2" type="ORF">F8C82_12070</name>
</gene>
<organism evidence="2 3">
    <name type="scientific">Phaeocystidibacter marisrubri</name>
    <dbReference type="NCBI Taxonomy" id="1577780"/>
    <lineage>
        <taxon>Bacteria</taxon>
        <taxon>Pseudomonadati</taxon>
        <taxon>Bacteroidota</taxon>
        <taxon>Flavobacteriia</taxon>
        <taxon>Flavobacteriales</taxon>
        <taxon>Phaeocystidibacteraceae</taxon>
        <taxon>Phaeocystidibacter</taxon>
    </lineage>
</organism>
<reference evidence="2 3" key="1">
    <citation type="submission" date="2019-10" db="EMBL/GenBank/DDBJ databases">
        <title>Genome sequence of Phaeocystidibacter marisrubri JCM30614 (type strain).</title>
        <authorList>
            <person name="Bowman J.P."/>
        </authorList>
    </citation>
    <scope>NUCLEOTIDE SEQUENCE [LARGE SCALE GENOMIC DNA]</scope>
    <source>
        <strain evidence="2 3">JCM 30614</strain>
    </source>
</reference>
<comment type="caution">
    <text evidence="2">The sequence shown here is derived from an EMBL/GenBank/DDBJ whole genome shotgun (WGS) entry which is preliminary data.</text>
</comment>
<sequence>MKWTTKSWSELTKDELYDILHLRQEVFCVEQDCPYIDCDYHDQTSTHIWATDDAGIIAYTRIAPPGEIYKEVSIGRVITAMRARRIGLGKEAMEFSIAYCREHYPGPIRIMAQSYLLEFYESYGFEREGKEFLEDGLPHWEMVLGV</sequence>
<dbReference type="Pfam" id="PF13673">
    <property type="entry name" value="Acetyltransf_10"/>
    <property type="match status" value="1"/>
</dbReference>
<accession>A0A6L3ZF02</accession>
<dbReference type="InterPro" id="IPR000182">
    <property type="entry name" value="GNAT_dom"/>
</dbReference>
<feature type="domain" description="N-acetyltransferase" evidence="1">
    <location>
        <begin position="6"/>
        <end position="146"/>
    </location>
</feature>
<protein>
    <submittedName>
        <fullName evidence="2">GNAT family N-acetyltransferase</fullName>
    </submittedName>
</protein>
<dbReference type="CDD" id="cd04301">
    <property type="entry name" value="NAT_SF"/>
    <property type="match status" value="1"/>
</dbReference>
<dbReference type="OrthoDB" id="9796171at2"/>
<keyword evidence="3" id="KW-1185">Reference proteome</keyword>
<evidence type="ECO:0000313" key="2">
    <source>
        <dbReference type="EMBL" id="KAB2816411.1"/>
    </source>
</evidence>
<dbReference type="RefSeq" id="WP_151693838.1">
    <property type="nucleotide sequence ID" value="NZ_BMGX01000001.1"/>
</dbReference>
<dbReference type="PROSITE" id="PS51186">
    <property type="entry name" value="GNAT"/>
    <property type="match status" value="1"/>
</dbReference>
<keyword evidence="2" id="KW-0808">Transferase</keyword>
<dbReference type="Proteomes" id="UP000484164">
    <property type="component" value="Unassembled WGS sequence"/>
</dbReference>
<evidence type="ECO:0000313" key="3">
    <source>
        <dbReference type="Proteomes" id="UP000484164"/>
    </source>
</evidence>
<dbReference type="InterPro" id="IPR016181">
    <property type="entry name" value="Acyl_CoA_acyltransferase"/>
</dbReference>
<dbReference type="EMBL" id="WBVQ01000002">
    <property type="protein sequence ID" value="KAB2816411.1"/>
    <property type="molecule type" value="Genomic_DNA"/>
</dbReference>
<dbReference type="GO" id="GO:0016747">
    <property type="term" value="F:acyltransferase activity, transferring groups other than amino-acyl groups"/>
    <property type="evidence" value="ECO:0007669"/>
    <property type="project" value="InterPro"/>
</dbReference>
<name>A0A6L3ZF02_9FLAO</name>
<dbReference type="AlphaFoldDB" id="A0A6L3ZF02"/>
<proteinExistence type="predicted"/>
<dbReference type="Gene3D" id="3.40.630.30">
    <property type="match status" value="1"/>
</dbReference>